<keyword evidence="2" id="KW-1185">Reference proteome</keyword>
<evidence type="ECO:0000313" key="1">
    <source>
        <dbReference type="EMBL" id="GAA0941751.1"/>
    </source>
</evidence>
<dbReference type="Proteomes" id="UP001499967">
    <property type="component" value="Unassembled WGS sequence"/>
</dbReference>
<name>A0ABN1QFA1_9PSEU</name>
<protein>
    <submittedName>
        <fullName evidence="1">Uncharacterized protein</fullName>
    </submittedName>
</protein>
<dbReference type="SUPFAM" id="SSF50475">
    <property type="entry name" value="FMN-binding split barrel"/>
    <property type="match status" value="1"/>
</dbReference>
<sequence>MTYWDASHDTVSAHCHASLHTDDDTCTELWERFAAAPEPVGYDPAIIHAWKDGPRSPAFAALRLDPWRVRVQPAPVLLAGKVELVLDWRP</sequence>
<proteinExistence type="predicted"/>
<gene>
    <name evidence="1" type="ORF">GCM10009559_37450</name>
</gene>
<reference evidence="1 2" key="1">
    <citation type="journal article" date="2019" name="Int. J. Syst. Evol. Microbiol.">
        <title>The Global Catalogue of Microorganisms (GCM) 10K type strain sequencing project: providing services to taxonomists for standard genome sequencing and annotation.</title>
        <authorList>
            <consortium name="The Broad Institute Genomics Platform"/>
            <consortium name="The Broad Institute Genome Sequencing Center for Infectious Disease"/>
            <person name="Wu L."/>
            <person name="Ma J."/>
        </authorList>
    </citation>
    <scope>NUCLEOTIDE SEQUENCE [LARGE SCALE GENOMIC DNA]</scope>
    <source>
        <strain evidence="1 2">JCM 11117</strain>
    </source>
</reference>
<evidence type="ECO:0000313" key="2">
    <source>
        <dbReference type="Proteomes" id="UP001499967"/>
    </source>
</evidence>
<accession>A0ABN1QFA1</accession>
<dbReference type="InterPro" id="IPR012349">
    <property type="entry name" value="Split_barrel_FMN-bd"/>
</dbReference>
<comment type="caution">
    <text evidence="1">The sequence shown here is derived from an EMBL/GenBank/DDBJ whole genome shotgun (WGS) entry which is preliminary data.</text>
</comment>
<organism evidence="1 2">
    <name type="scientific">Pseudonocardia zijingensis</name>
    <dbReference type="NCBI Taxonomy" id="153376"/>
    <lineage>
        <taxon>Bacteria</taxon>
        <taxon>Bacillati</taxon>
        <taxon>Actinomycetota</taxon>
        <taxon>Actinomycetes</taxon>
        <taxon>Pseudonocardiales</taxon>
        <taxon>Pseudonocardiaceae</taxon>
        <taxon>Pseudonocardia</taxon>
    </lineage>
</organism>
<dbReference type="EMBL" id="BAAAHP010000105">
    <property type="protein sequence ID" value="GAA0941751.1"/>
    <property type="molecule type" value="Genomic_DNA"/>
</dbReference>
<dbReference type="Gene3D" id="2.30.110.10">
    <property type="entry name" value="Electron Transport, Fmn-binding Protein, Chain A"/>
    <property type="match status" value="1"/>
</dbReference>